<proteinExistence type="predicted"/>
<sequence>MMMMMSEYGGDLLEVKWKKGSKKDNDEKKDVEEKTMVVVEVAKTDIVFFNQDEVVGEAYQASADQTTAVSVKEQTIEVVQTEEVISHQEEDVGEGSQSKKSKEEVEQNKEEVLEGNDDDDRNLQNKLDPEQVIKEIAIDQTNLILMKSKVNVTLKKRHALTEEEINERTFKMACQMN</sequence>
<evidence type="ECO:0000256" key="1">
    <source>
        <dbReference type="SAM" id="MobiDB-lite"/>
    </source>
</evidence>
<accession>A0A7J7NDW3</accession>
<organism evidence="2 3">
    <name type="scientific">Kingdonia uniflora</name>
    <dbReference type="NCBI Taxonomy" id="39325"/>
    <lineage>
        <taxon>Eukaryota</taxon>
        <taxon>Viridiplantae</taxon>
        <taxon>Streptophyta</taxon>
        <taxon>Embryophyta</taxon>
        <taxon>Tracheophyta</taxon>
        <taxon>Spermatophyta</taxon>
        <taxon>Magnoliopsida</taxon>
        <taxon>Ranunculales</taxon>
        <taxon>Circaeasteraceae</taxon>
        <taxon>Kingdonia</taxon>
    </lineage>
</organism>
<comment type="caution">
    <text evidence="2">The sequence shown here is derived from an EMBL/GenBank/DDBJ whole genome shotgun (WGS) entry which is preliminary data.</text>
</comment>
<evidence type="ECO:0000313" key="3">
    <source>
        <dbReference type="Proteomes" id="UP000541444"/>
    </source>
</evidence>
<gene>
    <name evidence="2" type="ORF">GIB67_030436</name>
</gene>
<dbReference type="EMBL" id="JACGCM010000857">
    <property type="protein sequence ID" value="KAF6165254.1"/>
    <property type="molecule type" value="Genomic_DNA"/>
</dbReference>
<name>A0A7J7NDW3_9MAGN</name>
<dbReference type="Proteomes" id="UP000541444">
    <property type="component" value="Unassembled WGS sequence"/>
</dbReference>
<evidence type="ECO:0000313" key="2">
    <source>
        <dbReference type="EMBL" id="KAF6165254.1"/>
    </source>
</evidence>
<feature type="region of interest" description="Disordered" evidence="1">
    <location>
        <begin position="82"/>
        <end position="126"/>
    </location>
</feature>
<protein>
    <submittedName>
        <fullName evidence="2">Uncharacterized protein</fullName>
    </submittedName>
</protein>
<reference evidence="2 3" key="1">
    <citation type="journal article" date="2020" name="IScience">
        <title>Genome Sequencing of the Endangered Kingdonia uniflora (Circaeasteraceae, Ranunculales) Reveals Potential Mechanisms of Evolutionary Specialization.</title>
        <authorList>
            <person name="Sun Y."/>
            <person name="Deng T."/>
            <person name="Zhang A."/>
            <person name="Moore M.J."/>
            <person name="Landis J.B."/>
            <person name="Lin N."/>
            <person name="Zhang H."/>
            <person name="Zhang X."/>
            <person name="Huang J."/>
            <person name="Zhang X."/>
            <person name="Sun H."/>
            <person name="Wang H."/>
        </authorList>
    </citation>
    <scope>NUCLEOTIDE SEQUENCE [LARGE SCALE GENOMIC DNA]</scope>
    <source>
        <strain evidence="2">TB1705</strain>
        <tissue evidence="2">Leaf</tissue>
    </source>
</reference>
<feature type="compositionally biased region" description="Basic and acidic residues" evidence="1">
    <location>
        <begin position="100"/>
        <end position="112"/>
    </location>
</feature>
<dbReference type="AlphaFoldDB" id="A0A7J7NDW3"/>
<keyword evidence="3" id="KW-1185">Reference proteome</keyword>